<keyword evidence="3" id="KW-1185">Reference proteome</keyword>
<sequence length="288" mass="32877">MLGFRKQIANFSLIVFGIGNILCAPIEASNENKKISISIIYSFNQVFPYLKHEDKDTLICFDVDRGLLQHRHFGSPAWYEQRRVKLTQIYKDDVEAQKRTREEQLAIDTFRKRVCLEKTIPQHFATLIQDFPCRVLGISFLGPNAVFTTIQSLLQQKLDFSQNSVSLVNFFLETFPLPSMSALFYQGVLFCARTSVEDAFQQLRTQLNLTVKKVIFLSDDPGVIRSLGAACVKQGLKFIGLVYYPATESLFSYRYPYSTAAEMQERQALEIISDEIAQLALDSLPRNS</sequence>
<dbReference type="OrthoDB" id="17598at2"/>
<dbReference type="PATRIC" id="fig|1806891.3.peg.47"/>
<accession>A0A1A9HW03</accession>
<organism evidence="2 3">
    <name type="scientific">Candidatus Chlamydia sanziniae</name>
    <dbReference type="NCBI Taxonomy" id="1806891"/>
    <lineage>
        <taxon>Bacteria</taxon>
        <taxon>Pseudomonadati</taxon>
        <taxon>Chlamydiota</taxon>
        <taxon>Chlamydiia</taxon>
        <taxon>Chlamydiales</taxon>
        <taxon>Chlamydiaceae</taxon>
        <taxon>Chlamydia/Chlamydophila group</taxon>
        <taxon>Chlamydia</taxon>
    </lineage>
</organism>
<name>A0A1A9HW03_9CHLA</name>
<dbReference type="EMBL" id="CP014639">
    <property type="protein sequence ID" value="ANH78224.1"/>
    <property type="molecule type" value="Genomic_DNA"/>
</dbReference>
<dbReference type="AlphaFoldDB" id="A0A1A9HW03"/>
<evidence type="ECO:0000256" key="1">
    <source>
        <dbReference type="ARBA" id="ARBA00022729"/>
    </source>
</evidence>
<dbReference type="Pfam" id="PF11019">
    <property type="entry name" value="DUF2608"/>
    <property type="match status" value="1"/>
</dbReference>
<proteinExistence type="predicted"/>
<dbReference type="STRING" id="1806891.Cs308_0048"/>
<keyword evidence="1" id="KW-0732">Signal</keyword>
<dbReference type="KEGG" id="csaz:Cs308_0048"/>
<dbReference type="Proteomes" id="UP000078162">
    <property type="component" value="Chromosome"/>
</dbReference>
<reference evidence="3" key="1">
    <citation type="submission" date="2016-03" db="EMBL/GenBank/DDBJ databases">
        <title>Culture-independent genomics supports pathogen discovery for uncultivable bacteria within the genus Chlamydia.</title>
        <authorList>
            <person name="Taylor-Brown A."/>
            <person name="Bachmann N.L."/>
            <person name="Borel N."/>
            <person name="Polkinghorne A."/>
        </authorList>
    </citation>
    <scope>NUCLEOTIDE SEQUENCE [LARGE SCALE GENOMIC DNA]</scope>
    <source>
        <strain evidence="3">2742-308</strain>
    </source>
</reference>
<dbReference type="RefSeq" id="WP_066481221.1">
    <property type="nucleotide sequence ID" value="NZ_CP014639.1"/>
</dbReference>
<gene>
    <name evidence="2" type="ORF">Cs308_0048</name>
</gene>
<evidence type="ECO:0000313" key="2">
    <source>
        <dbReference type="EMBL" id="ANH78224.1"/>
    </source>
</evidence>
<protein>
    <submittedName>
        <fullName evidence="2">Outer membrane protein</fullName>
    </submittedName>
</protein>
<evidence type="ECO:0000313" key="3">
    <source>
        <dbReference type="Proteomes" id="UP000078162"/>
    </source>
</evidence>
<dbReference type="InterPro" id="IPR022565">
    <property type="entry name" value="DUF2608"/>
</dbReference>